<dbReference type="InterPro" id="IPR027417">
    <property type="entry name" value="P-loop_NTPase"/>
</dbReference>
<feature type="domain" description="Bacterial type II secretion system protein E" evidence="2">
    <location>
        <begin position="245"/>
        <end position="434"/>
    </location>
</feature>
<dbReference type="Pfam" id="PF00437">
    <property type="entry name" value="T2SSE"/>
    <property type="match status" value="1"/>
</dbReference>
<proteinExistence type="inferred from homology"/>
<sequence length="578" mass="65608">MSSQKLKLKLPKFSSGNKKITPKIEDLDLPFSLYPLFIPVQSIEGEVYSQYDIDLSNIIPEEIANDFNDHRIELSIAKPNVFITYDEEKGIYKYILIEPLMDVNTFNLYLLLIDEVERSLLADADHVPLGKILVDLNAKRPELKVFQGKVGELNVLSTPFKVALYYLLRNMFGYNILTPLLLDHNVEDISSSGVNLPIYVYHRQFEYTPTNIIITKQMNMFGRIIDGEQLIDELVLRFISLANKTISVATPIADGILPKGDRIAATFKREVSANGSSLVIRRFSESPITILDLINSKVLSPEAAAYLWYAIDMKMSFMVIGVTGAGKTTVMNAILNLVKESMKIVSIEDIPEIRLAQDNWVQLYARLAYGGLGKEITLMDLLKLSLRYRPDLIVVGEIRGEEAYVLFQALSTGHGGATTFHAYDPESAVKRLMNEPLNIPSEWIPMMNIIVTVRRLPVYVGDKILLRRRAVAINEIVSYNDLRQSVRWDPNTDTHIIDYNAAMVLRARVEESGKNFDDVKAEIERRATYLKMLASTRQIIQSKDSYKLLKKYIIKYSLRPEEAMREVQMISGAKQATP</sequence>
<dbReference type="GO" id="GO:0016887">
    <property type="term" value="F:ATP hydrolysis activity"/>
    <property type="evidence" value="ECO:0007669"/>
    <property type="project" value="InterPro"/>
</dbReference>
<evidence type="ECO:0000259" key="2">
    <source>
        <dbReference type="Pfam" id="PF00437"/>
    </source>
</evidence>
<dbReference type="CDD" id="cd01130">
    <property type="entry name" value="VirB11-like_ATPase"/>
    <property type="match status" value="1"/>
</dbReference>
<evidence type="ECO:0000256" key="1">
    <source>
        <dbReference type="ARBA" id="ARBA00006611"/>
    </source>
</evidence>
<dbReference type="AlphaFoldDB" id="A0A650CR70"/>
<dbReference type="EMBL" id="CP045483">
    <property type="protein sequence ID" value="QGR20329.1"/>
    <property type="molecule type" value="Genomic_DNA"/>
</dbReference>
<dbReference type="Proteomes" id="UP000423396">
    <property type="component" value="Chromosome"/>
</dbReference>
<evidence type="ECO:0000313" key="4">
    <source>
        <dbReference type="Proteomes" id="UP000423396"/>
    </source>
</evidence>
<dbReference type="InterPro" id="IPR050921">
    <property type="entry name" value="T4SS_GSP_E_ATPase"/>
</dbReference>
<dbReference type="PANTHER" id="PTHR30486:SF6">
    <property type="entry name" value="TYPE IV PILUS RETRACTATION ATPASE PILT"/>
    <property type="match status" value="1"/>
</dbReference>
<protein>
    <submittedName>
        <fullName evidence="3">Type II secretion system protein E</fullName>
    </submittedName>
</protein>
<dbReference type="Gene3D" id="3.40.50.300">
    <property type="entry name" value="P-loop containing nucleotide triphosphate hydrolases"/>
    <property type="match status" value="1"/>
</dbReference>
<dbReference type="Gene3D" id="3.30.450.380">
    <property type="match status" value="1"/>
</dbReference>
<dbReference type="RefSeq" id="WP_156007780.1">
    <property type="nucleotide sequence ID" value="NZ_CP045483.1"/>
</dbReference>
<accession>A0A650CR70</accession>
<dbReference type="KEGG" id="sazo:D1868_10250"/>
<comment type="similarity">
    <text evidence="1">Belongs to the GSP E family.</text>
</comment>
<evidence type="ECO:0000313" key="3">
    <source>
        <dbReference type="EMBL" id="QGR20329.1"/>
    </source>
</evidence>
<dbReference type="PANTHER" id="PTHR30486">
    <property type="entry name" value="TWITCHING MOTILITY PROTEIN PILT"/>
    <property type="match status" value="1"/>
</dbReference>
<reference evidence="3 4" key="1">
    <citation type="submission" date="2019-10" db="EMBL/GenBank/DDBJ databases">
        <title>Genome Sequences from Six Type Strain Members of the Archaeal Family Sulfolobaceae: Acidianus ambivalens, Acidianus infernus, Metallosphaera prunae, Stygiolobus azoricus, Sulfolobus metallicus, and Sulfurisphaera ohwakuensis.</title>
        <authorList>
            <person name="Counts J.A."/>
            <person name="Kelly R.M."/>
        </authorList>
    </citation>
    <scope>NUCLEOTIDE SEQUENCE [LARGE SCALE GENOMIC DNA]</scope>
    <source>
        <strain evidence="3 4">FC6</strain>
    </source>
</reference>
<dbReference type="GeneID" id="42799456"/>
<name>A0A650CR70_9CREN</name>
<keyword evidence="4" id="KW-1185">Reference proteome</keyword>
<dbReference type="SUPFAM" id="SSF52540">
    <property type="entry name" value="P-loop containing nucleoside triphosphate hydrolases"/>
    <property type="match status" value="1"/>
</dbReference>
<dbReference type="OrthoDB" id="33500at2157"/>
<gene>
    <name evidence="3" type="ORF">D1868_10250</name>
</gene>
<organism evidence="3 4">
    <name type="scientific">Stygiolobus azoricus</name>
    <dbReference type="NCBI Taxonomy" id="41675"/>
    <lineage>
        <taxon>Archaea</taxon>
        <taxon>Thermoproteota</taxon>
        <taxon>Thermoprotei</taxon>
        <taxon>Sulfolobales</taxon>
        <taxon>Sulfolobaceae</taxon>
        <taxon>Stygiolobus</taxon>
    </lineage>
</organism>
<dbReference type="InterPro" id="IPR001482">
    <property type="entry name" value="T2SS/T4SS_dom"/>
</dbReference>